<accession>A0A914B5X7</accession>
<organism evidence="1 2">
    <name type="scientific">Patiria miniata</name>
    <name type="common">Bat star</name>
    <name type="synonym">Asterina miniata</name>
    <dbReference type="NCBI Taxonomy" id="46514"/>
    <lineage>
        <taxon>Eukaryota</taxon>
        <taxon>Metazoa</taxon>
        <taxon>Echinodermata</taxon>
        <taxon>Eleutherozoa</taxon>
        <taxon>Asterozoa</taxon>
        <taxon>Asteroidea</taxon>
        <taxon>Valvatacea</taxon>
        <taxon>Valvatida</taxon>
        <taxon>Asterinidae</taxon>
        <taxon>Patiria</taxon>
    </lineage>
</organism>
<keyword evidence="2" id="KW-1185">Reference proteome</keyword>
<name>A0A914B5X7_PATMI</name>
<dbReference type="RefSeq" id="XP_038071508.1">
    <property type="nucleotide sequence ID" value="XM_038215580.1"/>
</dbReference>
<reference evidence="1" key="1">
    <citation type="submission" date="2022-11" db="UniProtKB">
        <authorList>
            <consortium name="EnsemblMetazoa"/>
        </authorList>
    </citation>
    <scope>IDENTIFICATION</scope>
</reference>
<evidence type="ECO:0000313" key="2">
    <source>
        <dbReference type="Proteomes" id="UP000887568"/>
    </source>
</evidence>
<dbReference type="OrthoDB" id="10011873at2759"/>
<dbReference type="EnsemblMetazoa" id="XM_038215580.1">
    <property type="protein sequence ID" value="XP_038071508.1"/>
    <property type="gene ID" value="LOC119740313"/>
</dbReference>
<sequence>MAVCGCETSTSHRFTMDFTLLDALWPSGTKITVRAGDSDPITVLDSPSRLLAMGKRDKHGGLNPVDSVVLTSDRGYLLWINPRGSIEVKFRYGRSGEDFNCFIDPQHQGVTIYELCGNYRKELVVDGRMPLAKSTNPHHIKSTGVRRRENNFEFRSKNSEVRLVLETVRDYDFPPQQAFKFNYVLTL</sequence>
<dbReference type="Proteomes" id="UP000887568">
    <property type="component" value="Unplaced"/>
</dbReference>
<proteinExistence type="predicted"/>
<dbReference type="AlphaFoldDB" id="A0A914B5X7"/>
<evidence type="ECO:0000313" key="1">
    <source>
        <dbReference type="EnsemblMetazoa" id="XP_038071508.1"/>
    </source>
</evidence>
<protein>
    <submittedName>
        <fullName evidence="1">Uncharacterized protein</fullName>
    </submittedName>
</protein>
<dbReference type="GeneID" id="119740313"/>